<dbReference type="AlphaFoldDB" id="A0A2V0PEM1"/>
<dbReference type="Proteomes" id="UP000247498">
    <property type="component" value="Unassembled WGS sequence"/>
</dbReference>
<dbReference type="InterPro" id="IPR013325">
    <property type="entry name" value="RNA_pol_sigma_r2"/>
</dbReference>
<evidence type="ECO:0000256" key="1">
    <source>
        <dbReference type="SAM" id="MobiDB-lite"/>
    </source>
</evidence>
<evidence type="ECO:0008006" key="4">
    <source>
        <dbReference type="Google" id="ProtNLM"/>
    </source>
</evidence>
<dbReference type="OrthoDB" id="206108at2759"/>
<sequence length="802" mass="80000">MKLHRGSTSVRGRAPRVPPPAGGLWPLSQHECRPSLPVEARARRAGATVAFTEAPVLEAPEQRAARGARVARGEPGRRRRSRAGSEADGAVQPAPPPAAAVEAAPAPGAPQPEALVAVAARTGARRPRAAPRGAAAPASAPAAPAPAAPPEQEELWRRLGQLEIDAAALFGLERELSEARGAARVASAPEDVPLPPRLLKKQEEQALARLMQWGRDEAEAAGGGGGGGGGDGRRDGRRGSRRRAAAKAAASSSEAAGSSTDGADGSSEAAAAGGSSSSSTSSGSSSKSAAGTERSGGGGGAGQGAQTPLLLARRAEAVLIHFNMGLIPYMVKPMRLPAGLAWRDALQAGLGGLRRAAELFEPDGSRFSSYACLWIKATVQRAADEVQSPVRNPCTHYAAMRHCWMHHPQLFDLSIPRQRRVDMYDEVKKGLQKSGMSVPFEQLEALMRAGTDSRSLEAAAYTSPNAKGEPGASLGASLSSEDLEGMPQGASAVGAASLSPGDGEAMARLASGLRSHSALAAAAPGGGVPGSDDAAVVGQLLASLTGPERLVVEMLELGASPSGGRRERVTGKSSAGLSDAAALLGLSNEAVRLLKYKAMSKLARLAWARLEEGGAAAEELQAAVGARDVSRWLGGGGGGSSGGGGGGSGGGGEAFAAPAPAPAPAPAVAAAAATEPAPQAFSFAAWRAAAAAGVPLPLQQQRRRGPKPKPKHAADRSPAPAASVADSSSSSSGGGSASPHASPSAGGRAAAAPQAAASGAAAATAVAALPAPFKAGPIVVNPSPRWRPGNGGGGAAPPIGRA</sequence>
<comment type="caution">
    <text evidence="2">The sequence shown here is derived from an EMBL/GenBank/DDBJ whole genome shotgun (WGS) entry which is preliminary data.</text>
</comment>
<dbReference type="PANTHER" id="PTHR45725">
    <property type="entry name" value="FORMIN HOMOLOGY 2 FAMILY MEMBER"/>
    <property type="match status" value="1"/>
</dbReference>
<dbReference type="EMBL" id="BDRX01000121">
    <property type="protein sequence ID" value="GBF98308.1"/>
    <property type="molecule type" value="Genomic_DNA"/>
</dbReference>
<feature type="compositionally biased region" description="Gly residues" evidence="1">
    <location>
        <begin position="294"/>
        <end position="303"/>
    </location>
</feature>
<accession>A0A2V0PEM1</accession>
<feature type="region of interest" description="Disordered" evidence="1">
    <location>
        <begin position="1"/>
        <end position="30"/>
    </location>
</feature>
<feature type="region of interest" description="Disordered" evidence="1">
    <location>
        <begin position="56"/>
        <end position="154"/>
    </location>
</feature>
<dbReference type="InterPro" id="IPR051425">
    <property type="entry name" value="Formin_Homology"/>
</dbReference>
<protein>
    <recommendedName>
        <fullName evidence="4">RNA polymerase sigma-70 region 2 domain-containing protein</fullName>
    </recommendedName>
</protein>
<feature type="compositionally biased region" description="Low complexity" evidence="1">
    <location>
        <begin position="246"/>
        <end position="291"/>
    </location>
</feature>
<feature type="compositionally biased region" description="Low complexity" evidence="1">
    <location>
        <begin position="99"/>
        <end position="122"/>
    </location>
</feature>
<evidence type="ECO:0000313" key="2">
    <source>
        <dbReference type="EMBL" id="GBF98308.1"/>
    </source>
</evidence>
<dbReference type="SUPFAM" id="SSF88946">
    <property type="entry name" value="Sigma2 domain of RNA polymerase sigma factors"/>
    <property type="match status" value="1"/>
</dbReference>
<keyword evidence="3" id="KW-1185">Reference proteome</keyword>
<evidence type="ECO:0000313" key="3">
    <source>
        <dbReference type="Proteomes" id="UP000247498"/>
    </source>
</evidence>
<feature type="compositionally biased region" description="Low complexity" evidence="1">
    <location>
        <begin position="130"/>
        <end position="142"/>
    </location>
</feature>
<gene>
    <name evidence="2" type="ORF">Rsub_10971</name>
</gene>
<name>A0A2V0PEM1_9CHLO</name>
<dbReference type="Gene3D" id="1.20.120.1810">
    <property type="match status" value="1"/>
</dbReference>
<feature type="region of interest" description="Disordered" evidence="1">
    <location>
        <begin position="694"/>
        <end position="763"/>
    </location>
</feature>
<feature type="region of interest" description="Disordered" evidence="1">
    <location>
        <begin position="635"/>
        <end position="662"/>
    </location>
</feature>
<feature type="compositionally biased region" description="Basic residues" evidence="1">
    <location>
        <begin position="701"/>
        <end position="711"/>
    </location>
</feature>
<feature type="region of interest" description="Disordered" evidence="1">
    <location>
        <begin position="780"/>
        <end position="802"/>
    </location>
</feature>
<feature type="region of interest" description="Disordered" evidence="1">
    <location>
        <begin position="179"/>
        <end position="305"/>
    </location>
</feature>
<feature type="compositionally biased region" description="Low complexity" evidence="1">
    <location>
        <begin position="716"/>
        <end position="763"/>
    </location>
</feature>
<organism evidence="2 3">
    <name type="scientific">Raphidocelis subcapitata</name>
    <dbReference type="NCBI Taxonomy" id="307507"/>
    <lineage>
        <taxon>Eukaryota</taxon>
        <taxon>Viridiplantae</taxon>
        <taxon>Chlorophyta</taxon>
        <taxon>core chlorophytes</taxon>
        <taxon>Chlorophyceae</taxon>
        <taxon>CS clade</taxon>
        <taxon>Sphaeropleales</taxon>
        <taxon>Selenastraceae</taxon>
        <taxon>Raphidocelis</taxon>
    </lineage>
</organism>
<proteinExistence type="predicted"/>
<dbReference type="PANTHER" id="PTHR45725:SF18">
    <property type="entry name" value="ORC1-LIKE AAA ATPASE DOMAIN-CONTAINING PROTEIN"/>
    <property type="match status" value="1"/>
</dbReference>
<feature type="compositionally biased region" description="Gly residues" evidence="1">
    <location>
        <begin position="221"/>
        <end position="230"/>
    </location>
</feature>
<feature type="compositionally biased region" description="Gly residues" evidence="1">
    <location>
        <begin position="635"/>
        <end position="653"/>
    </location>
</feature>
<feature type="region of interest" description="Disordered" evidence="1">
    <location>
        <begin position="457"/>
        <end position="498"/>
    </location>
</feature>
<dbReference type="GO" id="GO:0003700">
    <property type="term" value="F:DNA-binding transcription factor activity"/>
    <property type="evidence" value="ECO:0007669"/>
    <property type="project" value="InterPro"/>
</dbReference>
<reference evidence="2 3" key="1">
    <citation type="journal article" date="2018" name="Sci. Rep.">
        <title>Raphidocelis subcapitata (=Pseudokirchneriella subcapitata) provides an insight into genome evolution and environmental adaptations in the Sphaeropleales.</title>
        <authorList>
            <person name="Suzuki S."/>
            <person name="Yamaguchi H."/>
            <person name="Nakajima N."/>
            <person name="Kawachi M."/>
        </authorList>
    </citation>
    <scope>NUCLEOTIDE SEQUENCE [LARGE SCALE GENOMIC DNA]</scope>
    <source>
        <strain evidence="2 3">NIES-35</strain>
    </source>
</reference>
<dbReference type="GO" id="GO:0006352">
    <property type="term" value="P:DNA-templated transcription initiation"/>
    <property type="evidence" value="ECO:0007669"/>
    <property type="project" value="InterPro"/>
</dbReference>
<dbReference type="InParanoid" id="A0A2V0PEM1"/>